<comment type="caution">
    <text evidence="3">The sequence shown here is derived from an EMBL/GenBank/DDBJ whole genome shotgun (WGS) entry which is preliminary data.</text>
</comment>
<dbReference type="Gene3D" id="3.40.1350.10">
    <property type="match status" value="1"/>
</dbReference>
<dbReference type="NCBIfam" id="NF009154">
    <property type="entry name" value="PRK12497.3-3"/>
    <property type="match status" value="1"/>
</dbReference>
<dbReference type="InterPro" id="IPR011856">
    <property type="entry name" value="tRNA_endonuc-like_dom_sf"/>
</dbReference>
<dbReference type="RefSeq" id="WP_185251814.1">
    <property type="nucleotide sequence ID" value="NZ_JACKXE010000001.1"/>
</dbReference>
<dbReference type="InterPro" id="IPR003509">
    <property type="entry name" value="UPF0102_YraN-like"/>
</dbReference>
<dbReference type="InterPro" id="IPR011335">
    <property type="entry name" value="Restrct_endonuc-II-like"/>
</dbReference>
<proteinExistence type="inferred from homology"/>
<dbReference type="Pfam" id="PF02021">
    <property type="entry name" value="UPF0102"/>
    <property type="match status" value="1"/>
</dbReference>
<dbReference type="NCBIfam" id="NF009150">
    <property type="entry name" value="PRK12497.1-3"/>
    <property type="match status" value="1"/>
</dbReference>
<evidence type="ECO:0000313" key="4">
    <source>
        <dbReference type="Proteomes" id="UP000523955"/>
    </source>
</evidence>
<evidence type="ECO:0000313" key="3">
    <source>
        <dbReference type="EMBL" id="MBB6626552.1"/>
    </source>
</evidence>
<reference evidence="3 4" key="1">
    <citation type="submission" date="2020-08" db="EMBL/GenBank/DDBJ databases">
        <authorList>
            <person name="Seo M.-J."/>
        </authorList>
    </citation>
    <scope>NUCLEOTIDE SEQUENCE [LARGE SCALE GENOMIC DNA]</scope>
    <source>
        <strain evidence="3 4">KIGAM211</strain>
    </source>
</reference>
<evidence type="ECO:0000256" key="1">
    <source>
        <dbReference type="ARBA" id="ARBA00006738"/>
    </source>
</evidence>
<dbReference type="CDD" id="cd20736">
    <property type="entry name" value="PoNe_Nuclease"/>
    <property type="match status" value="1"/>
</dbReference>
<dbReference type="EMBL" id="JACKXE010000001">
    <property type="protein sequence ID" value="MBB6626552.1"/>
    <property type="molecule type" value="Genomic_DNA"/>
</dbReference>
<protein>
    <recommendedName>
        <fullName evidence="2">UPF0102 protein H5V45_04360</fullName>
    </recommendedName>
</protein>
<dbReference type="SUPFAM" id="SSF52980">
    <property type="entry name" value="Restriction endonuclease-like"/>
    <property type="match status" value="1"/>
</dbReference>
<keyword evidence="4" id="KW-1185">Reference proteome</keyword>
<dbReference type="Proteomes" id="UP000523955">
    <property type="component" value="Unassembled WGS sequence"/>
</dbReference>
<dbReference type="PANTHER" id="PTHR34039:SF1">
    <property type="entry name" value="UPF0102 PROTEIN YRAN"/>
    <property type="match status" value="1"/>
</dbReference>
<sequence length="124" mass="13501">MTGAATAAFRQALGAYGESLAARHLAAQGMVVLDRNWRCDAGEIDLVLRDGDVLVVCEVKTRSTTRCGTPHESVTDLKLARLRRLASRWVAERGIAVQDIRIDLVAVLRPRRGASLVEHVRGIG</sequence>
<name>A0A7X0RE29_9ACTN</name>
<evidence type="ECO:0000256" key="2">
    <source>
        <dbReference type="HAMAP-Rule" id="MF_00048"/>
    </source>
</evidence>
<organism evidence="3 4">
    <name type="scientific">Nocardioides luti</name>
    <dbReference type="NCBI Taxonomy" id="2761101"/>
    <lineage>
        <taxon>Bacteria</taxon>
        <taxon>Bacillati</taxon>
        <taxon>Actinomycetota</taxon>
        <taxon>Actinomycetes</taxon>
        <taxon>Propionibacteriales</taxon>
        <taxon>Nocardioidaceae</taxon>
        <taxon>Nocardioides</taxon>
    </lineage>
</organism>
<dbReference type="PANTHER" id="PTHR34039">
    <property type="entry name" value="UPF0102 PROTEIN YRAN"/>
    <property type="match status" value="1"/>
</dbReference>
<comment type="similarity">
    <text evidence="1 2">Belongs to the UPF0102 family.</text>
</comment>
<gene>
    <name evidence="3" type="ORF">H5V45_04360</name>
</gene>
<dbReference type="AlphaFoldDB" id="A0A7X0RE29"/>
<accession>A0A7X0RE29</accession>
<dbReference type="HAMAP" id="MF_00048">
    <property type="entry name" value="UPF0102"/>
    <property type="match status" value="1"/>
</dbReference>
<dbReference type="GO" id="GO:0003676">
    <property type="term" value="F:nucleic acid binding"/>
    <property type="evidence" value="ECO:0007669"/>
    <property type="project" value="InterPro"/>
</dbReference>